<evidence type="ECO:0000313" key="3">
    <source>
        <dbReference type="EMBL" id="CAJ0931663.1"/>
    </source>
</evidence>
<proteinExistence type="predicted"/>
<dbReference type="Pfam" id="PF25787">
    <property type="entry name" value="HTH_SB"/>
    <property type="match status" value="1"/>
</dbReference>
<evidence type="ECO:0000259" key="2">
    <source>
        <dbReference type="Pfam" id="PF25787"/>
    </source>
</evidence>
<name>A0ABN9L2P9_9NEOB</name>
<dbReference type="Gene3D" id="1.10.10.10">
    <property type="entry name" value="Winged helix-like DNA-binding domain superfamily/Winged helix DNA-binding domain"/>
    <property type="match status" value="1"/>
</dbReference>
<dbReference type="Proteomes" id="UP001176940">
    <property type="component" value="Unassembled WGS sequence"/>
</dbReference>
<reference evidence="3" key="1">
    <citation type="submission" date="2023-07" db="EMBL/GenBank/DDBJ databases">
        <authorList>
            <person name="Stuckert A."/>
        </authorList>
    </citation>
    <scope>NUCLEOTIDE SEQUENCE</scope>
</reference>
<keyword evidence="4" id="KW-1185">Reference proteome</keyword>
<protein>
    <recommendedName>
        <fullName evidence="2">Sleeping Beauty transposase HTH domain-containing protein</fullName>
    </recommendedName>
</protein>
<gene>
    <name evidence="3" type="ORF">RIMI_LOCUS4801142</name>
</gene>
<comment type="caution">
    <text evidence="3">The sequence shown here is derived from an EMBL/GenBank/DDBJ whole genome shotgun (WGS) entry which is preliminary data.</text>
</comment>
<dbReference type="InterPro" id="IPR057667">
    <property type="entry name" value="HTH_SB"/>
</dbReference>
<evidence type="ECO:0000256" key="1">
    <source>
        <dbReference type="SAM" id="MobiDB-lite"/>
    </source>
</evidence>
<dbReference type="InterPro" id="IPR036388">
    <property type="entry name" value="WH-like_DNA-bd_sf"/>
</dbReference>
<feature type="region of interest" description="Disordered" evidence="1">
    <location>
        <begin position="535"/>
        <end position="591"/>
    </location>
</feature>
<dbReference type="EMBL" id="CAUEEQ010007891">
    <property type="protein sequence ID" value="CAJ0931663.1"/>
    <property type="molecule type" value="Genomic_DNA"/>
</dbReference>
<feature type="domain" description="Sleeping Beauty transposase HTH" evidence="2">
    <location>
        <begin position="424"/>
        <end position="475"/>
    </location>
</feature>
<organism evidence="3 4">
    <name type="scientific">Ranitomeya imitator</name>
    <name type="common">mimic poison frog</name>
    <dbReference type="NCBI Taxonomy" id="111125"/>
    <lineage>
        <taxon>Eukaryota</taxon>
        <taxon>Metazoa</taxon>
        <taxon>Chordata</taxon>
        <taxon>Craniata</taxon>
        <taxon>Vertebrata</taxon>
        <taxon>Euteleostomi</taxon>
        <taxon>Amphibia</taxon>
        <taxon>Batrachia</taxon>
        <taxon>Anura</taxon>
        <taxon>Neobatrachia</taxon>
        <taxon>Hyloidea</taxon>
        <taxon>Dendrobatidae</taxon>
        <taxon>Dendrobatinae</taxon>
        <taxon>Ranitomeya</taxon>
    </lineage>
</organism>
<sequence>MNEELMDLRREGAALCSDRHYCIVSRVRWTVKVRGRERRSVTCRTMRQPFLTTAGPLLAVSDRDVSDNLQTSRGYLCRPAVLSALRADVLFFIRVLVAEISPERSLLTARRQKDGESVIVTQRNGAVAIATEEGGLIIGCYWQRLHFCLRHLQRILRLTHQSQLSVIFGVRNPEWEEQEVAVGGALAVGTCHRTLTGQFGHQETSEEACHYPVPRVSVSSSCTPSVSVIILYPECQCHYPVPRVCQCHHPVPRVSVSLSCTPSVSVIILYPECQCHYPVPRVSVSLSCTPSVSVIILYPPSVSVIILYPESVSVIILYPECQGHYPVPRVQRTLLERRYEWRLQHQMQGTALISSAVSCTLRVVPSRHTDGTRLSHVCHTDVHGKHTDTDNSGTDFSGTGIIWTCGTGLRPHSSQCMSDQMRIMRPKEPAKELRDRIVARHRSGQGYNRISAGLKVPKSTVASIILKWRKFVTTRSLPRPGRPAKLSNRRRRALGGTSQITDLTCSAAGFTVPALSRLCEATSLPAGPGSAAILDPGLEGAGREAPSSASSSLTLRQRPRTKHVTAPSDLNVTAEDAKDGAAPGGGTRRGTGRLVAIEGNMNAAKYRDILDENLFQGLWTSDLAEGSPSNKTMTLSTQLK</sequence>
<accession>A0ABN9L2P9</accession>
<evidence type="ECO:0000313" key="4">
    <source>
        <dbReference type="Proteomes" id="UP001176940"/>
    </source>
</evidence>